<sequence length="424" mass="45469">MSCSSSSPPRDADDVDRRRHGGRGKKQADADAEEVPALDLLDEFWFFSNSLSLGGGRDDGKGARRPPLLPKSPSTSSAGRAKSGGDGAAKGQYDGSDDQLLQGEKKSRFYDASGGRRLLRTPSLPSPRIGVMELSPKDEELAEEDGTTGCDDQTAPAEAEDDEMNWSKIYEGVLRTRIAEEGRGSSAGLHRAPSTPVPSSATMDIHGQGEEAVTRCTPSLPRLRHSHSTLDSHCRSHTPTKQPDRTPRTPGVGSSSRQERGQPRRELRSFGANQQPAIARAKSEFQDKKWKSSSALESIEVQGFKDLGFVFDQEELRESLADVLPGLRDSTKTTKSSAGSVSGSGSASDDNDDATNGVGSDGTVRRPYLSEAWQHGARSAPPTSASGSASAIRLQQADARSAAEMKDQLRMWAQAVACNVRQEC</sequence>
<proteinExistence type="predicted"/>
<protein>
    <submittedName>
        <fullName evidence="1">Uncharacterized protein</fullName>
    </submittedName>
</protein>
<keyword evidence="2" id="KW-1185">Reference proteome</keyword>
<organism evidence="1 2">
    <name type="scientific">Avena sativa</name>
    <name type="common">Oat</name>
    <dbReference type="NCBI Taxonomy" id="4498"/>
    <lineage>
        <taxon>Eukaryota</taxon>
        <taxon>Viridiplantae</taxon>
        <taxon>Streptophyta</taxon>
        <taxon>Embryophyta</taxon>
        <taxon>Tracheophyta</taxon>
        <taxon>Spermatophyta</taxon>
        <taxon>Magnoliopsida</taxon>
        <taxon>Liliopsida</taxon>
        <taxon>Poales</taxon>
        <taxon>Poaceae</taxon>
        <taxon>BOP clade</taxon>
        <taxon>Pooideae</taxon>
        <taxon>Poodae</taxon>
        <taxon>Poeae</taxon>
        <taxon>Poeae Chloroplast Group 1 (Aveneae type)</taxon>
        <taxon>Aveninae</taxon>
        <taxon>Avena</taxon>
    </lineage>
</organism>
<evidence type="ECO:0000313" key="1">
    <source>
        <dbReference type="EnsemblPlants" id="AVESA.00010b.r2.3CG0491980.1.CDS"/>
    </source>
</evidence>
<accession>A0ACD5VSL2</accession>
<reference evidence="1" key="1">
    <citation type="submission" date="2021-05" db="EMBL/GenBank/DDBJ databases">
        <authorList>
            <person name="Scholz U."/>
            <person name="Mascher M."/>
            <person name="Fiebig A."/>
        </authorList>
    </citation>
    <scope>NUCLEOTIDE SEQUENCE [LARGE SCALE GENOMIC DNA]</scope>
</reference>
<name>A0ACD5VSL2_AVESA</name>
<dbReference type="EnsemblPlants" id="AVESA.00010b.r2.3CG0491980.1">
    <property type="protein sequence ID" value="AVESA.00010b.r2.3CG0491980.1.CDS"/>
    <property type="gene ID" value="AVESA.00010b.r2.3CG0491980"/>
</dbReference>
<evidence type="ECO:0000313" key="2">
    <source>
        <dbReference type="Proteomes" id="UP001732700"/>
    </source>
</evidence>
<reference evidence="1" key="2">
    <citation type="submission" date="2025-09" db="UniProtKB">
        <authorList>
            <consortium name="EnsemblPlants"/>
        </authorList>
    </citation>
    <scope>IDENTIFICATION</scope>
</reference>
<dbReference type="Proteomes" id="UP001732700">
    <property type="component" value="Chromosome 3C"/>
</dbReference>